<evidence type="ECO:0000256" key="3">
    <source>
        <dbReference type="ARBA" id="ARBA00007321"/>
    </source>
</evidence>
<dbReference type="Pfam" id="PF09496">
    <property type="entry name" value="CENP-O"/>
    <property type="match status" value="1"/>
</dbReference>
<dbReference type="PANTHER" id="PTHR14582">
    <property type="entry name" value="INNER KINETOCHORE SUBUNIT MAL2"/>
    <property type="match status" value="1"/>
</dbReference>
<reference evidence="10" key="2">
    <citation type="submission" date="2020-04" db="EMBL/GenBank/DDBJ databases">
        <authorList>
            <consortium name="NCBI Genome Project"/>
        </authorList>
    </citation>
    <scope>NUCLEOTIDE SEQUENCE</scope>
    <source>
        <strain evidence="10">CBS 781.70</strain>
    </source>
</reference>
<evidence type="ECO:0000256" key="7">
    <source>
        <dbReference type="SAM" id="Coils"/>
    </source>
</evidence>
<evidence type="ECO:0000313" key="8">
    <source>
        <dbReference type="EMBL" id="KAF1809905.1"/>
    </source>
</evidence>
<dbReference type="InterPro" id="IPR018464">
    <property type="entry name" value="CENP-O"/>
</dbReference>
<evidence type="ECO:0000313" key="10">
    <source>
        <dbReference type="RefSeq" id="XP_033531536.1"/>
    </source>
</evidence>
<evidence type="ECO:0000256" key="4">
    <source>
        <dbReference type="ARBA" id="ARBA00022454"/>
    </source>
</evidence>
<reference evidence="8 10" key="1">
    <citation type="submission" date="2020-01" db="EMBL/GenBank/DDBJ databases">
        <authorList>
            <consortium name="DOE Joint Genome Institute"/>
            <person name="Haridas S."/>
            <person name="Albert R."/>
            <person name="Binder M."/>
            <person name="Bloem J."/>
            <person name="Labutti K."/>
            <person name="Salamov A."/>
            <person name="Andreopoulos B."/>
            <person name="Baker S.E."/>
            <person name="Barry K."/>
            <person name="Bills G."/>
            <person name="Bluhm B.H."/>
            <person name="Cannon C."/>
            <person name="Castanera R."/>
            <person name="Culley D.E."/>
            <person name="Daum C."/>
            <person name="Ezra D."/>
            <person name="Gonzalez J.B."/>
            <person name="Henrissat B."/>
            <person name="Kuo A."/>
            <person name="Liang C."/>
            <person name="Lipzen A."/>
            <person name="Lutzoni F."/>
            <person name="Magnuson J."/>
            <person name="Mondo S."/>
            <person name="Nolan M."/>
            <person name="Ohm R."/>
            <person name="Pangilinan J."/>
            <person name="Park H.-J."/>
            <person name="Ramirez L."/>
            <person name="Alfaro M."/>
            <person name="Sun H."/>
            <person name="Tritt A."/>
            <person name="Yoshinaga Y."/>
            <person name="Zwiers L.-H."/>
            <person name="Turgeon B.G."/>
            <person name="Goodwin S.B."/>
            <person name="Spatafora J.W."/>
            <person name="Crous P.W."/>
            <person name="Grigoriev I.V."/>
        </authorList>
    </citation>
    <scope>NUCLEOTIDE SEQUENCE</scope>
    <source>
        <strain evidence="8 10">CBS 781.70</strain>
    </source>
</reference>
<evidence type="ECO:0000256" key="2">
    <source>
        <dbReference type="ARBA" id="ARBA00004584"/>
    </source>
</evidence>
<dbReference type="OrthoDB" id="10050372at2759"/>
<name>A0A6G1FVH8_9PEZI</name>
<dbReference type="Proteomes" id="UP000504638">
    <property type="component" value="Unplaced"/>
</dbReference>
<evidence type="ECO:0008006" key="11">
    <source>
        <dbReference type="Google" id="ProtNLM"/>
    </source>
</evidence>
<keyword evidence="5" id="KW-0539">Nucleus</keyword>
<protein>
    <recommendedName>
        <fullName evidence="11">Cenp-O kinetochore centromere component</fullName>
    </recommendedName>
</protein>
<keyword evidence="9" id="KW-1185">Reference proteome</keyword>
<sequence length="290" mass="32879">MATTAESDIRNLRAEIERLRKRRSLLRTVILSDNSTVPRLTRATSTLRNAKSKARVSKALEQADKQQRINTENVYYAGVGVTPFNVHDPDPNAVDDGVVLGLRIDIFDNEEARFPDPYYVFLHRPDPRGHPNYYRIHKHTLPESIGVQDIEFQWLETMHVPNHGIKKLGDDIRAALIVRQNKLNLVKKLARDAEEAHAVETEDEERRVRITNVSSGNRGHTIDIEWEDGSTGTADITDDGLVQDAIVHEPRMASDIPAPVRYNVGRAVRCDLRSATADKMIERLLRIGWA</sequence>
<dbReference type="AlphaFoldDB" id="A0A6G1FVH8"/>
<evidence type="ECO:0000256" key="5">
    <source>
        <dbReference type="ARBA" id="ARBA00023242"/>
    </source>
</evidence>
<dbReference type="EMBL" id="ML975169">
    <property type="protein sequence ID" value="KAF1809905.1"/>
    <property type="molecule type" value="Genomic_DNA"/>
</dbReference>
<dbReference type="RefSeq" id="XP_033531536.1">
    <property type="nucleotide sequence ID" value="XM_033681997.1"/>
</dbReference>
<dbReference type="GeneID" id="54422567"/>
<organism evidence="8">
    <name type="scientific">Eremomyces bilateralis CBS 781.70</name>
    <dbReference type="NCBI Taxonomy" id="1392243"/>
    <lineage>
        <taxon>Eukaryota</taxon>
        <taxon>Fungi</taxon>
        <taxon>Dikarya</taxon>
        <taxon>Ascomycota</taxon>
        <taxon>Pezizomycotina</taxon>
        <taxon>Dothideomycetes</taxon>
        <taxon>Dothideomycetes incertae sedis</taxon>
        <taxon>Eremomycetales</taxon>
        <taxon>Eremomycetaceae</taxon>
        <taxon>Eremomyces</taxon>
    </lineage>
</organism>
<evidence type="ECO:0000313" key="9">
    <source>
        <dbReference type="Proteomes" id="UP000504638"/>
    </source>
</evidence>
<comment type="subcellular location">
    <subcellularLocation>
        <location evidence="2">Chromosome</location>
        <location evidence="2">Centromere</location>
    </subcellularLocation>
    <subcellularLocation>
        <location evidence="1">Nucleus</location>
    </subcellularLocation>
</comment>
<evidence type="ECO:0000256" key="1">
    <source>
        <dbReference type="ARBA" id="ARBA00004123"/>
    </source>
</evidence>
<reference evidence="10" key="3">
    <citation type="submission" date="2025-04" db="UniProtKB">
        <authorList>
            <consortium name="RefSeq"/>
        </authorList>
    </citation>
    <scope>IDENTIFICATION</scope>
    <source>
        <strain evidence="10">CBS 781.70</strain>
    </source>
</reference>
<dbReference type="GO" id="GO:0005634">
    <property type="term" value="C:nucleus"/>
    <property type="evidence" value="ECO:0007669"/>
    <property type="project" value="UniProtKB-SubCell"/>
</dbReference>
<proteinExistence type="inferred from homology"/>
<dbReference type="PANTHER" id="PTHR14582:SF1">
    <property type="entry name" value="CENTROMERE PROTEIN O"/>
    <property type="match status" value="1"/>
</dbReference>
<evidence type="ECO:0000256" key="6">
    <source>
        <dbReference type="ARBA" id="ARBA00023328"/>
    </source>
</evidence>
<comment type="similarity">
    <text evidence="3">Belongs to the CENP-O/MCM21 family.</text>
</comment>
<keyword evidence="4" id="KW-0158">Chromosome</keyword>
<keyword evidence="7" id="KW-0175">Coiled coil</keyword>
<dbReference type="GO" id="GO:0031511">
    <property type="term" value="C:Mis6-Sim4 complex"/>
    <property type="evidence" value="ECO:0007669"/>
    <property type="project" value="TreeGrafter"/>
</dbReference>
<accession>A0A6G1FVH8</accession>
<gene>
    <name evidence="8 10" type="ORF">P152DRAFT_484253</name>
</gene>
<keyword evidence="6" id="KW-0137">Centromere</keyword>
<feature type="coiled-coil region" evidence="7">
    <location>
        <begin position="2"/>
        <end position="29"/>
    </location>
</feature>